<dbReference type="GO" id="GO:0008270">
    <property type="term" value="F:zinc ion binding"/>
    <property type="evidence" value="ECO:0007669"/>
    <property type="project" value="InterPro"/>
</dbReference>
<evidence type="ECO:0000256" key="2">
    <source>
        <dbReference type="SAM" id="MobiDB-lite"/>
    </source>
</evidence>
<dbReference type="Pfam" id="PF00172">
    <property type="entry name" value="Zn_clus"/>
    <property type="match status" value="1"/>
</dbReference>
<keyword evidence="1" id="KW-0539">Nucleus</keyword>
<protein>
    <recommendedName>
        <fullName evidence="3">Zn(2)-C6 fungal-type domain-containing protein</fullName>
    </recommendedName>
</protein>
<dbReference type="OrthoDB" id="4356994at2759"/>
<dbReference type="PROSITE" id="PS00463">
    <property type="entry name" value="ZN2_CY6_FUNGAL_1"/>
    <property type="match status" value="1"/>
</dbReference>
<proteinExistence type="predicted"/>
<evidence type="ECO:0000313" key="4">
    <source>
        <dbReference type="EMBL" id="KAG9258169.1"/>
    </source>
</evidence>
<dbReference type="CDD" id="cd00067">
    <property type="entry name" value="GAL4"/>
    <property type="match status" value="1"/>
</dbReference>
<dbReference type="InterPro" id="IPR053181">
    <property type="entry name" value="EcdB-like_regulator"/>
</dbReference>
<dbReference type="EMBL" id="MU251244">
    <property type="protein sequence ID" value="KAG9258169.1"/>
    <property type="molecule type" value="Genomic_DNA"/>
</dbReference>
<feature type="domain" description="Zn(2)-C6 fungal-type" evidence="3">
    <location>
        <begin position="31"/>
        <end position="61"/>
    </location>
</feature>
<dbReference type="CDD" id="cd12148">
    <property type="entry name" value="fungal_TF_MHR"/>
    <property type="match status" value="1"/>
</dbReference>
<dbReference type="GeneID" id="70289932"/>
<dbReference type="SUPFAM" id="SSF57701">
    <property type="entry name" value="Zn2/Cys6 DNA-binding domain"/>
    <property type="match status" value="1"/>
</dbReference>
<dbReference type="Gene3D" id="4.10.240.10">
    <property type="entry name" value="Zn(2)-C6 fungal-type DNA-binding domain"/>
    <property type="match status" value="1"/>
</dbReference>
<keyword evidence="5" id="KW-1185">Reference proteome</keyword>
<dbReference type="AlphaFoldDB" id="A0A9P7ZTN9"/>
<reference evidence="4" key="1">
    <citation type="journal article" date="2021" name="IMA Fungus">
        <title>Genomic characterization of three marine fungi, including Emericellopsis atlantica sp. nov. with signatures of a generalist lifestyle and marine biomass degradation.</title>
        <authorList>
            <person name="Hagestad O.C."/>
            <person name="Hou L."/>
            <person name="Andersen J.H."/>
            <person name="Hansen E.H."/>
            <person name="Altermark B."/>
            <person name="Li C."/>
            <person name="Kuhnert E."/>
            <person name="Cox R.J."/>
            <person name="Crous P.W."/>
            <person name="Spatafora J.W."/>
            <person name="Lail K."/>
            <person name="Amirebrahimi M."/>
            <person name="Lipzen A."/>
            <person name="Pangilinan J."/>
            <person name="Andreopoulos W."/>
            <person name="Hayes R.D."/>
            <person name="Ng V."/>
            <person name="Grigoriev I.V."/>
            <person name="Jackson S.A."/>
            <person name="Sutton T.D.S."/>
            <person name="Dobson A.D.W."/>
            <person name="Rama T."/>
        </authorList>
    </citation>
    <scope>NUCLEOTIDE SEQUENCE</scope>
    <source>
        <strain evidence="4">TS7</strain>
    </source>
</reference>
<evidence type="ECO:0000313" key="5">
    <source>
        <dbReference type="Proteomes" id="UP000887229"/>
    </source>
</evidence>
<comment type="caution">
    <text evidence="4">The sequence shown here is derived from an EMBL/GenBank/DDBJ whole genome shotgun (WGS) entry which is preliminary data.</text>
</comment>
<accession>A0A9P7ZTN9</accession>
<dbReference type="InterPro" id="IPR001138">
    <property type="entry name" value="Zn2Cys6_DnaBD"/>
</dbReference>
<sequence>MVDDQEPGGRPGKRPAARGTAFYPRKRANTACQVCRARKTKCDNRKPSCSYCLSVGATCIQSTTDLSSFDPASLKILERLDDLERLVKDQKESQDTVLPPIRPLEEPETCANRPEHERPNAEDFILGSVLPERVEQVVTWACFSDHNQAPHASTVPGAYSPSSVVGTPPVTGSTSLDDMDPARLNHLLDNFFTFVHCKNPILDEPLTRRLVRRAFLDDGIDWSAGSCLSLIIAALGCVSAPFGPTPDIAPGKPAYVDGQAFFQASQRRIGTLLATSDIVGAQCLFLSGVYCMTVFQPIFAWRYFAQALAACQHFPFLTRAQQQTHADADFSAEEMDMGSRDTHEQAVYWSAWKSEQELRSDLSLPDFGVSHSGSTLYPPFFPTPPGPQLSLSPGAVPEPHEQRARKAWLFYLAEISLRRLNSRLCSEILTLRSTYPSTITFLEVLCDMIPEYEAQAQEWAASLPEIFSVHDTDAADDDVCRSVLRCHLVNLFELIYWATTMACLNIPGEGQHHLSERTREMGRRGLEAHVNRLRSNEPGLAHRHHGTLFMIKCCSRSVLTLLAAHERGMQMPPRWGDAVYKGLGMLQYWAPEVPEVVPWKSTVEESLNKWVNAAY</sequence>
<organism evidence="4 5">
    <name type="scientific">Emericellopsis atlantica</name>
    <dbReference type="NCBI Taxonomy" id="2614577"/>
    <lineage>
        <taxon>Eukaryota</taxon>
        <taxon>Fungi</taxon>
        <taxon>Dikarya</taxon>
        <taxon>Ascomycota</taxon>
        <taxon>Pezizomycotina</taxon>
        <taxon>Sordariomycetes</taxon>
        <taxon>Hypocreomycetidae</taxon>
        <taxon>Hypocreales</taxon>
        <taxon>Bionectriaceae</taxon>
        <taxon>Emericellopsis</taxon>
    </lineage>
</organism>
<dbReference type="RefSeq" id="XP_046122093.1">
    <property type="nucleotide sequence ID" value="XM_046259029.1"/>
</dbReference>
<gene>
    <name evidence="4" type="ORF">F5Z01DRAFT_322041</name>
</gene>
<dbReference type="SMART" id="SM00066">
    <property type="entry name" value="GAL4"/>
    <property type="match status" value="1"/>
</dbReference>
<dbReference type="Proteomes" id="UP000887229">
    <property type="component" value="Unassembled WGS sequence"/>
</dbReference>
<dbReference type="PANTHER" id="PTHR47785">
    <property type="entry name" value="ZN(II)2CYS6 TRANSCRIPTION FACTOR (EUROFUNG)-RELATED-RELATED"/>
    <property type="match status" value="1"/>
</dbReference>
<dbReference type="PROSITE" id="PS50048">
    <property type="entry name" value="ZN2_CY6_FUNGAL_2"/>
    <property type="match status" value="1"/>
</dbReference>
<dbReference type="PANTHER" id="PTHR47785:SF7">
    <property type="entry name" value="ZN(II)2CYS6 TRANSCRIPTION FACTOR (EUROFUNG)"/>
    <property type="match status" value="1"/>
</dbReference>
<evidence type="ECO:0000259" key="3">
    <source>
        <dbReference type="PROSITE" id="PS50048"/>
    </source>
</evidence>
<feature type="region of interest" description="Disordered" evidence="2">
    <location>
        <begin position="1"/>
        <end position="22"/>
    </location>
</feature>
<name>A0A9P7ZTN9_9HYPO</name>
<feature type="region of interest" description="Disordered" evidence="2">
    <location>
        <begin position="91"/>
        <end position="115"/>
    </location>
</feature>
<dbReference type="GO" id="GO:0000981">
    <property type="term" value="F:DNA-binding transcription factor activity, RNA polymerase II-specific"/>
    <property type="evidence" value="ECO:0007669"/>
    <property type="project" value="InterPro"/>
</dbReference>
<evidence type="ECO:0000256" key="1">
    <source>
        <dbReference type="ARBA" id="ARBA00023242"/>
    </source>
</evidence>
<dbReference type="InterPro" id="IPR036864">
    <property type="entry name" value="Zn2-C6_fun-type_DNA-bd_sf"/>
</dbReference>